<keyword evidence="1 2" id="KW-0833">Ubl conjugation pathway</keyword>
<dbReference type="GO" id="GO:0016567">
    <property type="term" value="P:protein ubiquitination"/>
    <property type="evidence" value="ECO:0007669"/>
    <property type="project" value="UniProtKB-UniRule"/>
</dbReference>
<dbReference type="Pfam" id="PF25598">
    <property type="entry name" value="ARM_PUB"/>
    <property type="match status" value="1"/>
</dbReference>
<feature type="domain" description="U-box" evidence="3">
    <location>
        <begin position="68"/>
        <end position="350"/>
    </location>
</feature>
<dbReference type="OrthoDB" id="10064100at2759"/>
<dbReference type="SUPFAM" id="SSF48371">
    <property type="entry name" value="ARM repeat"/>
    <property type="match status" value="1"/>
</dbReference>
<keyword evidence="2" id="KW-0808">Transferase</keyword>
<dbReference type="GO" id="GO:0016874">
    <property type="term" value="F:ligase activity"/>
    <property type="evidence" value="ECO:0007669"/>
    <property type="project" value="UniProtKB-KW"/>
</dbReference>
<dbReference type="EC" id="2.3.2.27" evidence="2"/>
<organism evidence="4 5">
    <name type="scientific">Handroanthus impetiginosus</name>
    <dbReference type="NCBI Taxonomy" id="429701"/>
    <lineage>
        <taxon>Eukaryota</taxon>
        <taxon>Viridiplantae</taxon>
        <taxon>Streptophyta</taxon>
        <taxon>Embryophyta</taxon>
        <taxon>Tracheophyta</taxon>
        <taxon>Spermatophyta</taxon>
        <taxon>Magnoliopsida</taxon>
        <taxon>eudicotyledons</taxon>
        <taxon>Gunneridae</taxon>
        <taxon>Pentapetalae</taxon>
        <taxon>asterids</taxon>
        <taxon>lamiids</taxon>
        <taxon>Lamiales</taxon>
        <taxon>Bignoniaceae</taxon>
        <taxon>Crescentiina</taxon>
        <taxon>Tabebuia alliance</taxon>
        <taxon>Handroanthus</taxon>
    </lineage>
</organism>
<comment type="caution">
    <text evidence="4">The sequence shown here is derived from an EMBL/GenBank/DDBJ whole genome shotgun (WGS) entry which is preliminary data.</text>
</comment>
<dbReference type="PANTHER" id="PTHR22849">
    <property type="entry name" value="WDSAM1 PROTEIN"/>
    <property type="match status" value="1"/>
</dbReference>
<name>A0A2G9I4T0_9LAMI</name>
<sequence length="362" mass="40760">MALENHLYMWQNFRDIGSNPVTNVSGITYDRESIDHWLYKSNNKTCPPHLGKFHVINLIGDLSFPDLQMKTQKKLEAFALENERNWALMFEAGLGKGLISFIISCYEKRESKGLEEALSLFYLFRTPLGKSRGPLAENDEIIKSLMPVSGCDCLRDNVVVKSQAAYAPRVIFQKANPRMLESLKPDFLKNILSHLGELGNICQKGLNSLLHVLLHTCPWGRNRVWMVESGTLFDLIEAEIRSPEKKTTELVLGILYHLCSCADGRAQLLRHKAGIAVVTRPILKVSSMADDRALSIIWLLSKYCGTNEVVEEMLRVGTVAKLSMLMQANCAPHLKENAREILMTHSGVWNGSLSLYVSTLAW</sequence>
<dbReference type="PANTHER" id="PTHR22849:SF24">
    <property type="entry name" value="E3 UBIQUITIN-PROTEIN LIGASE PUB24"/>
    <property type="match status" value="1"/>
</dbReference>
<dbReference type="GO" id="GO:0061630">
    <property type="term" value="F:ubiquitin protein ligase activity"/>
    <property type="evidence" value="ECO:0007669"/>
    <property type="project" value="UniProtKB-UniRule"/>
</dbReference>
<keyword evidence="5" id="KW-1185">Reference proteome</keyword>
<evidence type="ECO:0000256" key="2">
    <source>
        <dbReference type="RuleBase" id="RU369093"/>
    </source>
</evidence>
<proteinExistence type="predicted"/>
<dbReference type="Proteomes" id="UP000231279">
    <property type="component" value="Unassembled WGS sequence"/>
</dbReference>
<dbReference type="EMBL" id="NKXS01000360">
    <property type="protein sequence ID" value="PIN24756.1"/>
    <property type="molecule type" value="Genomic_DNA"/>
</dbReference>
<reference evidence="5" key="1">
    <citation type="journal article" date="2018" name="Gigascience">
        <title>Genome assembly of the Pink Ipe (Handroanthus impetiginosus, Bignoniaceae), a highly valued, ecologically keystone Neotropical timber forest tree.</title>
        <authorList>
            <person name="Silva-Junior O.B."/>
            <person name="Grattapaglia D."/>
            <person name="Novaes E."/>
            <person name="Collevatti R.G."/>
        </authorList>
    </citation>
    <scope>NUCLEOTIDE SEQUENCE [LARGE SCALE GENOMIC DNA]</scope>
    <source>
        <strain evidence="5">cv. UFG-1</strain>
    </source>
</reference>
<comment type="pathway">
    <text evidence="2">Protein modification; protein ubiquitination.</text>
</comment>
<dbReference type="STRING" id="429701.A0A2G9I4T0"/>
<comment type="function">
    <text evidence="2">Functions as an E3 ubiquitin ligase.</text>
</comment>
<gene>
    <name evidence="4" type="ORF">CDL12_02501</name>
</gene>
<dbReference type="InterPro" id="IPR058678">
    <property type="entry name" value="ARM_PUB"/>
</dbReference>
<dbReference type="Gene3D" id="1.25.10.10">
    <property type="entry name" value="Leucine-rich Repeat Variant"/>
    <property type="match status" value="1"/>
</dbReference>
<evidence type="ECO:0000313" key="5">
    <source>
        <dbReference type="Proteomes" id="UP000231279"/>
    </source>
</evidence>
<dbReference type="SUPFAM" id="SSF57850">
    <property type="entry name" value="RING/U-box"/>
    <property type="match status" value="1"/>
</dbReference>
<evidence type="ECO:0000256" key="1">
    <source>
        <dbReference type="ARBA" id="ARBA00022786"/>
    </source>
</evidence>
<dbReference type="InterPro" id="IPR013083">
    <property type="entry name" value="Znf_RING/FYVE/PHD"/>
</dbReference>
<dbReference type="Gene3D" id="3.30.40.10">
    <property type="entry name" value="Zinc/RING finger domain, C3HC4 (zinc finger)"/>
    <property type="match status" value="1"/>
</dbReference>
<evidence type="ECO:0000313" key="4">
    <source>
        <dbReference type="EMBL" id="PIN24756.1"/>
    </source>
</evidence>
<accession>A0A2G9I4T0</accession>
<keyword evidence="4" id="KW-0436">Ligase</keyword>
<evidence type="ECO:0000259" key="3">
    <source>
        <dbReference type="Pfam" id="PF25598"/>
    </source>
</evidence>
<protein>
    <recommendedName>
        <fullName evidence="2 3">U-box domain-containing protein</fullName>
        <ecNumber evidence="2">2.3.2.27</ecNumber>
    </recommendedName>
    <alternativeName>
        <fullName evidence="2">RING-type E3 ubiquitin transferase PUB</fullName>
    </alternativeName>
</protein>
<dbReference type="AlphaFoldDB" id="A0A2G9I4T0"/>
<dbReference type="InterPro" id="IPR016024">
    <property type="entry name" value="ARM-type_fold"/>
</dbReference>
<dbReference type="InterPro" id="IPR045185">
    <property type="entry name" value="PUB22/23/24-like"/>
</dbReference>
<comment type="catalytic activity">
    <reaction evidence="2">
        <text>S-ubiquitinyl-[E2 ubiquitin-conjugating enzyme]-L-cysteine + [acceptor protein]-L-lysine = [E2 ubiquitin-conjugating enzyme]-L-cysteine + N(6)-ubiquitinyl-[acceptor protein]-L-lysine.</text>
        <dbReference type="EC" id="2.3.2.27"/>
    </reaction>
</comment>
<dbReference type="InterPro" id="IPR011989">
    <property type="entry name" value="ARM-like"/>
</dbReference>